<evidence type="ECO:0000313" key="2">
    <source>
        <dbReference type="Proteomes" id="UP001516400"/>
    </source>
</evidence>
<name>A0ABD2NH45_9CUCU</name>
<sequence length="139" mass="16000">MEMSVSPSVEPGLVIGNIFGLLNLFQVNKIMNSLLDLLFTTNFETEVHLADYTLLPLEIHGGHPTFEFDVACRITEEMAFSKSFLHFSNGSFDKMNEYLESIHWEQEFHHSGLDVCVKCFYNLIDFIVDKFIHTQENCS</sequence>
<keyword evidence="2" id="KW-1185">Reference proteome</keyword>
<dbReference type="AlphaFoldDB" id="A0ABD2NH45"/>
<reference evidence="1 2" key="1">
    <citation type="journal article" date="2021" name="BMC Biol.">
        <title>Horizontally acquired antibacterial genes associated with adaptive radiation of ladybird beetles.</title>
        <authorList>
            <person name="Li H.S."/>
            <person name="Tang X.F."/>
            <person name="Huang Y.H."/>
            <person name="Xu Z.Y."/>
            <person name="Chen M.L."/>
            <person name="Du X.Y."/>
            <person name="Qiu B.Y."/>
            <person name="Chen P.T."/>
            <person name="Zhang W."/>
            <person name="Slipinski A."/>
            <person name="Escalona H.E."/>
            <person name="Waterhouse R.M."/>
            <person name="Zwick A."/>
            <person name="Pang H."/>
        </authorList>
    </citation>
    <scope>NUCLEOTIDE SEQUENCE [LARGE SCALE GENOMIC DNA]</scope>
    <source>
        <strain evidence="1">SYSU2018</strain>
    </source>
</reference>
<organism evidence="1 2">
    <name type="scientific">Cryptolaemus montrouzieri</name>
    <dbReference type="NCBI Taxonomy" id="559131"/>
    <lineage>
        <taxon>Eukaryota</taxon>
        <taxon>Metazoa</taxon>
        <taxon>Ecdysozoa</taxon>
        <taxon>Arthropoda</taxon>
        <taxon>Hexapoda</taxon>
        <taxon>Insecta</taxon>
        <taxon>Pterygota</taxon>
        <taxon>Neoptera</taxon>
        <taxon>Endopterygota</taxon>
        <taxon>Coleoptera</taxon>
        <taxon>Polyphaga</taxon>
        <taxon>Cucujiformia</taxon>
        <taxon>Coccinelloidea</taxon>
        <taxon>Coccinellidae</taxon>
        <taxon>Scymninae</taxon>
        <taxon>Scymnini</taxon>
        <taxon>Cryptolaemus</taxon>
    </lineage>
</organism>
<dbReference type="EMBL" id="JABFTP020000103">
    <property type="protein sequence ID" value="KAL3277963.1"/>
    <property type="molecule type" value="Genomic_DNA"/>
</dbReference>
<evidence type="ECO:0000313" key="1">
    <source>
        <dbReference type="EMBL" id="KAL3277963.1"/>
    </source>
</evidence>
<accession>A0ABD2NH45</accession>
<gene>
    <name evidence="1" type="ORF">HHI36_013303</name>
</gene>
<proteinExistence type="predicted"/>
<dbReference type="Proteomes" id="UP001516400">
    <property type="component" value="Unassembled WGS sequence"/>
</dbReference>
<protein>
    <submittedName>
        <fullName evidence="1">Uncharacterized protein</fullName>
    </submittedName>
</protein>
<comment type="caution">
    <text evidence="1">The sequence shown here is derived from an EMBL/GenBank/DDBJ whole genome shotgun (WGS) entry which is preliminary data.</text>
</comment>